<protein>
    <submittedName>
        <fullName evidence="3">3-oxoacyl-[acyl-carrier protein] reductase</fullName>
    </submittedName>
</protein>
<evidence type="ECO:0000313" key="4">
    <source>
        <dbReference type="Proteomes" id="UP000199546"/>
    </source>
</evidence>
<dbReference type="PANTHER" id="PTHR42760">
    <property type="entry name" value="SHORT-CHAIN DEHYDROGENASES/REDUCTASES FAMILY MEMBER"/>
    <property type="match status" value="1"/>
</dbReference>
<dbReference type="InterPro" id="IPR002347">
    <property type="entry name" value="SDR_fam"/>
</dbReference>
<dbReference type="AlphaFoldDB" id="A0A1I7CPM6"/>
<dbReference type="STRING" id="1296565.SAMN05660657_04736"/>
<sequence length="318" mass="33524">MEQDTHVRFDGKVAIVTGSSGGWGRGIAEELARRGAAVCVNGRNQATVDVVVAGITQAGGRAVGVVADVSIREDVDRLVATTIDQLGRLDIMINNPAGKVVHASVVDHTDEAWRATFATTVDSHFFGTRAAARVFLRQGTGGRVINMAASSGVYGIADAAATAGAKGAVLAATFSWALELEDHGITVNAVRAGVDSPGAAGLVDRAREAMIAAGRDAPQDRRELGVWPPSEAAGLVVWLASDEASDVTGRFIGVDGPKLALWELASPAHTLWHEPYWDVEALSRELPALLRSHRTQPQGIGQMNPAYNYLYGTHESQS</sequence>
<keyword evidence="4" id="KW-1185">Reference proteome</keyword>
<dbReference type="FunFam" id="3.40.50.720:FF:000084">
    <property type="entry name" value="Short-chain dehydrogenase reductase"/>
    <property type="match status" value="1"/>
</dbReference>
<dbReference type="EMBL" id="FPBA01000024">
    <property type="protein sequence ID" value="SFU01354.1"/>
    <property type="molecule type" value="Genomic_DNA"/>
</dbReference>
<dbReference type="RefSeq" id="WP_175551762.1">
    <property type="nucleotide sequence ID" value="NZ_FPBA01000024.1"/>
</dbReference>
<evidence type="ECO:0000256" key="1">
    <source>
        <dbReference type="ARBA" id="ARBA00006484"/>
    </source>
</evidence>
<reference evidence="4" key="1">
    <citation type="submission" date="2016-10" db="EMBL/GenBank/DDBJ databases">
        <authorList>
            <person name="Varghese N."/>
            <person name="Submissions S."/>
        </authorList>
    </citation>
    <scope>NUCLEOTIDE SEQUENCE [LARGE SCALE GENOMIC DNA]</scope>
    <source>
        <strain evidence="4">DSM 46136</strain>
    </source>
</reference>
<accession>A0A1I7CPM6</accession>
<organism evidence="3 4">
    <name type="scientific">Geodermatophilus amargosae</name>
    <dbReference type="NCBI Taxonomy" id="1296565"/>
    <lineage>
        <taxon>Bacteria</taxon>
        <taxon>Bacillati</taxon>
        <taxon>Actinomycetota</taxon>
        <taxon>Actinomycetes</taxon>
        <taxon>Geodermatophilales</taxon>
        <taxon>Geodermatophilaceae</taxon>
        <taxon>Geodermatophilus</taxon>
    </lineage>
</organism>
<dbReference type="GO" id="GO:0048038">
    <property type="term" value="F:quinone binding"/>
    <property type="evidence" value="ECO:0007669"/>
    <property type="project" value="TreeGrafter"/>
</dbReference>
<evidence type="ECO:0000313" key="3">
    <source>
        <dbReference type="EMBL" id="SFU01354.1"/>
    </source>
</evidence>
<dbReference type="Gene3D" id="3.40.50.720">
    <property type="entry name" value="NAD(P)-binding Rossmann-like Domain"/>
    <property type="match status" value="1"/>
</dbReference>
<dbReference type="PRINTS" id="PR00081">
    <property type="entry name" value="GDHRDH"/>
</dbReference>
<dbReference type="Proteomes" id="UP000199546">
    <property type="component" value="Unassembled WGS sequence"/>
</dbReference>
<evidence type="ECO:0000256" key="2">
    <source>
        <dbReference type="ARBA" id="ARBA00023002"/>
    </source>
</evidence>
<proteinExistence type="inferred from homology"/>
<gene>
    <name evidence="3" type="ORF">SAMN05660657_04736</name>
</gene>
<dbReference type="GO" id="GO:0016616">
    <property type="term" value="F:oxidoreductase activity, acting on the CH-OH group of donors, NAD or NADP as acceptor"/>
    <property type="evidence" value="ECO:0007669"/>
    <property type="project" value="TreeGrafter"/>
</dbReference>
<dbReference type="InterPro" id="IPR036291">
    <property type="entry name" value="NAD(P)-bd_dom_sf"/>
</dbReference>
<dbReference type="Pfam" id="PF13561">
    <property type="entry name" value="adh_short_C2"/>
    <property type="match status" value="1"/>
</dbReference>
<dbReference type="GO" id="GO:0006633">
    <property type="term" value="P:fatty acid biosynthetic process"/>
    <property type="evidence" value="ECO:0007669"/>
    <property type="project" value="TreeGrafter"/>
</dbReference>
<comment type="similarity">
    <text evidence="1">Belongs to the short-chain dehydrogenases/reductases (SDR) family.</text>
</comment>
<dbReference type="CDD" id="cd05233">
    <property type="entry name" value="SDR_c"/>
    <property type="match status" value="1"/>
</dbReference>
<dbReference type="PANTHER" id="PTHR42760:SF133">
    <property type="entry name" value="3-OXOACYL-[ACYL-CARRIER-PROTEIN] REDUCTASE"/>
    <property type="match status" value="1"/>
</dbReference>
<keyword evidence="2" id="KW-0560">Oxidoreductase</keyword>
<name>A0A1I7CPM6_9ACTN</name>
<dbReference type="SUPFAM" id="SSF51735">
    <property type="entry name" value="NAD(P)-binding Rossmann-fold domains"/>
    <property type="match status" value="1"/>
</dbReference>